<dbReference type="RefSeq" id="WP_207575616.1">
    <property type="nucleotide sequence ID" value="NZ_JAFNME010000022.1"/>
</dbReference>
<name>A0A939H0V2_9BURK</name>
<keyword evidence="1" id="KW-0732">Signal</keyword>
<dbReference type="InterPro" id="IPR019613">
    <property type="entry name" value="DUF4198"/>
</dbReference>
<evidence type="ECO:0000256" key="1">
    <source>
        <dbReference type="SAM" id="SignalP"/>
    </source>
</evidence>
<gene>
    <name evidence="2" type="ORF">J1777_10320</name>
</gene>
<comment type="caution">
    <text evidence="2">The sequence shown here is derived from an EMBL/GenBank/DDBJ whole genome shotgun (WGS) entry which is preliminary data.</text>
</comment>
<protein>
    <submittedName>
        <fullName evidence="2">DUF4198 domain-containing protein</fullName>
    </submittedName>
</protein>
<proteinExistence type="predicted"/>
<accession>A0A939H0V2</accession>
<evidence type="ECO:0000313" key="2">
    <source>
        <dbReference type="EMBL" id="MBO1250214.1"/>
    </source>
</evidence>
<feature type="signal peptide" evidence="1">
    <location>
        <begin position="1"/>
        <end position="24"/>
    </location>
</feature>
<keyword evidence="3" id="KW-1185">Reference proteome</keyword>
<feature type="chain" id="PRO_5037436522" evidence="1">
    <location>
        <begin position="25"/>
        <end position="270"/>
    </location>
</feature>
<dbReference type="Pfam" id="PF10670">
    <property type="entry name" value="DUF4198"/>
    <property type="match status" value="1"/>
</dbReference>
<sequence>MKKTLTRLTAAVALACAATLPAQAHNAWLLPSTSVLSKADWITVDAAVSNDLFFFNHVPLNVQGLHITAPDGSALQPQNPHQGKLRNVFDLHLEQPGTYRIATVNSGLFASYKDAKGQPKRWRGTPEKFAAEVPADAQELKVTQAVGRIETFVTLGKPSAIAATGQGLELLPTPGHHPNDLVAGEAARLRMTVDGQPAANVTVTITPGGSRYRDSVNEIEVTTDAQGVFSVTWPAAGAYWLEAEHKDDKTSLPQAKERRLTYAGTLEVLP</sequence>
<dbReference type="EMBL" id="JAFNME010000022">
    <property type="protein sequence ID" value="MBO1250214.1"/>
    <property type="molecule type" value="Genomic_DNA"/>
</dbReference>
<dbReference type="AlphaFoldDB" id="A0A939H0V2"/>
<organism evidence="2 3">
    <name type="scientific">Comamonas denitrificans</name>
    <dbReference type="NCBI Taxonomy" id="117506"/>
    <lineage>
        <taxon>Bacteria</taxon>
        <taxon>Pseudomonadati</taxon>
        <taxon>Pseudomonadota</taxon>
        <taxon>Betaproteobacteria</taxon>
        <taxon>Burkholderiales</taxon>
        <taxon>Comamonadaceae</taxon>
        <taxon>Comamonas</taxon>
    </lineage>
</organism>
<reference evidence="2" key="1">
    <citation type="submission" date="2021-03" db="EMBL/GenBank/DDBJ databases">
        <title>Comamonas denitrificans.</title>
        <authorList>
            <person name="Finster K."/>
        </authorList>
    </citation>
    <scope>NUCLEOTIDE SEQUENCE</scope>
    <source>
        <strain evidence="2">MM2021_4</strain>
    </source>
</reference>
<dbReference type="SUPFAM" id="SSF49478">
    <property type="entry name" value="Cna protein B-type domain"/>
    <property type="match status" value="1"/>
</dbReference>
<dbReference type="Proteomes" id="UP000664731">
    <property type="component" value="Unassembled WGS sequence"/>
</dbReference>
<evidence type="ECO:0000313" key="3">
    <source>
        <dbReference type="Proteomes" id="UP000664731"/>
    </source>
</evidence>